<dbReference type="SUPFAM" id="SSF53850">
    <property type="entry name" value="Periplasmic binding protein-like II"/>
    <property type="match status" value="1"/>
</dbReference>
<gene>
    <name evidence="3" type="ORF">J1C47_04095</name>
</gene>
<dbReference type="Pfam" id="PF03480">
    <property type="entry name" value="DctP"/>
    <property type="match status" value="1"/>
</dbReference>
<evidence type="ECO:0000313" key="4">
    <source>
        <dbReference type="Proteomes" id="UP000664288"/>
    </source>
</evidence>
<evidence type="ECO:0000256" key="2">
    <source>
        <dbReference type="SAM" id="SignalP"/>
    </source>
</evidence>
<dbReference type="CDD" id="cd13665">
    <property type="entry name" value="PBP2_TRAP_Dctp3_4"/>
    <property type="match status" value="1"/>
</dbReference>
<dbReference type="RefSeq" id="WP_207349462.1">
    <property type="nucleotide sequence ID" value="NZ_JAFMPY010000004.1"/>
</dbReference>
<dbReference type="NCBIfam" id="NF037995">
    <property type="entry name" value="TRAP_S1"/>
    <property type="match status" value="1"/>
</dbReference>
<keyword evidence="1 2" id="KW-0732">Signal</keyword>
<dbReference type="Gene3D" id="3.40.190.170">
    <property type="entry name" value="Bacterial extracellular solute-binding protein, family 7"/>
    <property type="match status" value="1"/>
</dbReference>
<dbReference type="InterPro" id="IPR018389">
    <property type="entry name" value="DctP_fam"/>
</dbReference>
<feature type="chain" id="PRO_5046110335" evidence="2">
    <location>
        <begin position="21"/>
        <end position="337"/>
    </location>
</feature>
<comment type="caution">
    <text evidence="3">The sequence shown here is derived from an EMBL/GenBank/DDBJ whole genome shotgun (WGS) entry which is preliminary data.</text>
</comment>
<dbReference type="PANTHER" id="PTHR33376">
    <property type="match status" value="1"/>
</dbReference>
<organism evidence="3 4">
    <name type="scientific">Jiella sonneratiae</name>
    <dbReference type="NCBI Taxonomy" id="2816856"/>
    <lineage>
        <taxon>Bacteria</taxon>
        <taxon>Pseudomonadati</taxon>
        <taxon>Pseudomonadota</taxon>
        <taxon>Alphaproteobacteria</taxon>
        <taxon>Hyphomicrobiales</taxon>
        <taxon>Aurantimonadaceae</taxon>
        <taxon>Jiella</taxon>
    </lineage>
</organism>
<sequence>MKRLLILAAALAATTFAARAETTLRLSHWLPATHPMHTNGIVPWAKSIEEDSGGELKIEIYPAQQLGAAPDHYDMTRDGIVDIGYVNPGYTAGRFPVYELTGVPFEANDGPKAAKAIHEFYKNGGYAEKEMGDVYFCLVNPHNPGRFHANFPLKVPADVAGKSVRPAHSTMARYINSLGGTSVQVPAPEARDAIAKGTADAVTFPYEAMKSFKMADVVKFHNDLPLYLSSQVMLFNKDSYDGLSDTLKKVIDDHCTPEWSQKISEGWSKYDNEVRQEILADPAHTVYEPTPDEVKLWRDSVKPTMEAWKADAKKAGYDAEKVLSEYEKALADNGAKY</sequence>
<keyword evidence="4" id="KW-1185">Reference proteome</keyword>
<dbReference type="PANTHER" id="PTHR33376:SF15">
    <property type="entry name" value="BLL6794 PROTEIN"/>
    <property type="match status" value="1"/>
</dbReference>
<dbReference type="InterPro" id="IPR038404">
    <property type="entry name" value="TRAP_DctP_sf"/>
</dbReference>
<protein>
    <submittedName>
        <fullName evidence="3">TRAP transporter substrate-binding protein</fullName>
    </submittedName>
</protein>
<dbReference type="EMBL" id="JAFMPY010000004">
    <property type="protein sequence ID" value="MBO0902809.1"/>
    <property type="molecule type" value="Genomic_DNA"/>
</dbReference>
<dbReference type="Proteomes" id="UP000664288">
    <property type="component" value="Unassembled WGS sequence"/>
</dbReference>
<feature type="signal peptide" evidence="2">
    <location>
        <begin position="1"/>
        <end position="20"/>
    </location>
</feature>
<name>A0ABS3IZG4_9HYPH</name>
<accession>A0ABS3IZG4</accession>
<reference evidence="3 4" key="1">
    <citation type="submission" date="2021-03" db="EMBL/GenBank/DDBJ databases">
        <title>Whole genome sequence of Jiella sp. MQZ13P-4.</title>
        <authorList>
            <person name="Tuo L."/>
        </authorList>
    </citation>
    <scope>NUCLEOTIDE SEQUENCE [LARGE SCALE GENOMIC DNA]</scope>
    <source>
        <strain evidence="3 4">MQZ13P-4</strain>
    </source>
</reference>
<proteinExistence type="predicted"/>
<evidence type="ECO:0000313" key="3">
    <source>
        <dbReference type="EMBL" id="MBO0902809.1"/>
    </source>
</evidence>
<evidence type="ECO:0000256" key="1">
    <source>
        <dbReference type="ARBA" id="ARBA00022729"/>
    </source>
</evidence>